<dbReference type="Pfam" id="PF20577">
    <property type="entry name" value="Phage_ORF5"/>
    <property type="match status" value="1"/>
</dbReference>
<dbReference type="EMBL" id="MK249162">
    <property type="protein sequence ID" value="QCQ84761.1"/>
    <property type="molecule type" value="Genomic_DNA"/>
</dbReference>
<dbReference type="InterPro" id="IPR046781">
    <property type="entry name" value="Phage_ORF5"/>
</dbReference>
<name>A0A4P8PJX3_9VIRU</name>
<reference evidence="1" key="1">
    <citation type="submission" date="2018-12" db="EMBL/GenBank/DDBJ databases">
        <title>Singled stranded DNA viruses identified in blackflies (Austrosimulium ungulatum) sampled in New Zealand.</title>
        <authorList>
            <person name="Kraberger S."/>
            <person name="Fontenele R.S."/>
            <person name="Schmidlin K."/>
            <person name="Walters M."/>
            <person name="Varsani A."/>
        </authorList>
    </citation>
    <scope>NUCLEOTIDE SEQUENCE [LARGE SCALE GENOMIC DNA]</scope>
    <source>
        <strain evidence="1">075</strain>
    </source>
</reference>
<dbReference type="Proteomes" id="UP000323246">
    <property type="component" value="Segment"/>
</dbReference>
<protein>
    <submittedName>
        <fullName evidence="1">Nonstructural protein</fullName>
    </submittedName>
</protein>
<proteinExistence type="predicted"/>
<sequence>MILQMYSCLDKAVGAFMPPFFCRTNAEAVRSFRDACTDPKHQFNLHSSDFVLYRIGGFDDSIGTMIPLDNPEKVVDALSLVSEAS</sequence>
<evidence type="ECO:0000313" key="1">
    <source>
        <dbReference type="EMBL" id="QCQ84761.1"/>
    </source>
</evidence>
<organism evidence="1">
    <name type="scientific">Blackfly microvirus SF02</name>
    <dbReference type="NCBI Taxonomy" id="2576452"/>
    <lineage>
        <taxon>Viruses</taxon>
        <taxon>Monodnaviria</taxon>
        <taxon>Sangervirae</taxon>
        <taxon>Phixviricota</taxon>
        <taxon>Malgrandaviricetes</taxon>
        <taxon>Petitvirales</taxon>
        <taxon>Microviridae</taxon>
        <taxon>Microvirus</taxon>
    </lineage>
</organism>
<accession>A0A4P8PJX3</accession>